<keyword evidence="1" id="KW-0472">Membrane</keyword>
<feature type="transmembrane region" description="Helical" evidence="1">
    <location>
        <begin position="12"/>
        <end position="32"/>
    </location>
</feature>
<organism evidence="2">
    <name type="scientific">Rhipicephalus zambeziensis</name>
    <dbReference type="NCBI Taxonomy" id="60191"/>
    <lineage>
        <taxon>Eukaryota</taxon>
        <taxon>Metazoa</taxon>
        <taxon>Ecdysozoa</taxon>
        <taxon>Arthropoda</taxon>
        <taxon>Chelicerata</taxon>
        <taxon>Arachnida</taxon>
        <taxon>Acari</taxon>
        <taxon>Parasitiformes</taxon>
        <taxon>Ixodida</taxon>
        <taxon>Ixodoidea</taxon>
        <taxon>Ixodidae</taxon>
        <taxon>Rhipicephalinae</taxon>
        <taxon>Rhipicephalus</taxon>
        <taxon>Rhipicephalus</taxon>
    </lineage>
</organism>
<dbReference type="AlphaFoldDB" id="A0A224YG17"/>
<dbReference type="EMBL" id="GFPF01002265">
    <property type="protein sequence ID" value="MAA13411.1"/>
    <property type="molecule type" value="Transcribed_RNA"/>
</dbReference>
<accession>A0A224YG17</accession>
<proteinExistence type="predicted"/>
<reference evidence="2" key="1">
    <citation type="journal article" date="2017" name="Parasit. Vectors">
        <title>Sialotranscriptomics of Rhipicephalus zambeziensis reveals intricate expression profiles of secretory proteins and suggests tight temporal transcriptional regulation during blood-feeding.</title>
        <authorList>
            <person name="de Castro M.H."/>
            <person name="de Klerk D."/>
            <person name="Pienaar R."/>
            <person name="Rees D.J.G."/>
            <person name="Mans B.J."/>
        </authorList>
    </citation>
    <scope>NUCLEOTIDE SEQUENCE</scope>
    <source>
        <tissue evidence="2">Salivary glands</tissue>
    </source>
</reference>
<evidence type="ECO:0000256" key="1">
    <source>
        <dbReference type="SAM" id="Phobius"/>
    </source>
</evidence>
<evidence type="ECO:0000313" key="2">
    <source>
        <dbReference type="EMBL" id="MAA13411.1"/>
    </source>
</evidence>
<keyword evidence="1" id="KW-0812">Transmembrane</keyword>
<name>A0A224YG17_9ACAR</name>
<protein>
    <submittedName>
        <fullName evidence="2">Uncharacterized protein</fullName>
    </submittedName>
</protein>
<keyword evidence="1" id="KW-1133">Transmembrane helix</keyword>
<sequence length="116" mass="13352">MHCRCRFQRHLLRYWAVCRFTSLMNGAINAIFSSEIALALILYPNARCILNISISCVMDYFLVARCKHSKKPLQHSLPCMNLSMVLLKPRYNELGCNKISVITKLMKNSLVMDTVL</sequence>